<evidence type="ECO:0000313" key="2">
    <source>
        <dbReference type="EMBL" id="KAK5924775.1"/>
    </source>
</evidence>
<dbReference type="Proteomes" id="UP001331515">
    <property type="component" value="Unassembled WGS sequence"/>
</dbReference>
<name>A0AAN8DN41_CHAGU</name>
<feature type="signal peptide" evidence="1">
    <location>
        <begin position="1"/>
        <end position="19"/>
    </location>
</feature>
<gene>
    <name evidence="2" type="ORF">CgunFtcFv8_017359</name>
</gene>
<feature type="chain" id="PRO_5042894804" evidence="1">
    <location>
        <begin position="20"/>
        <end position="73"/>
    </location>
</feature>
<keyword evidence="3" id="KW-1185">Reference proteome</keyword>
<reference evidence="2 3" key="1">
    <citation type="journal article" date="2023" name="Mol. Biol. Evol.">
        <title>Genomics of Secondarily Temperate Adaptation in the Only Non-Antarctic Icefish.</title>
        <authorList>
            <person name="Rivera-Colon A.G."/>
            <person name="Rayamajhi N."/>
            <person name="Minhas B.F."/>
            <person name="Madrigal G."/>
            <person name="Bilyk K.T."/>
            <person name="Yoon V."/>
            <person name="Hune M."/>
            <person name="Gregory S."/>
            <person name="Cheng C.H.C."/>
            <person name="Catchen J.M."/>
        </authorList>
    </citation>
    <scope>NUCLEOTIDE SEQUENCE [LARGE SCALE GENOMIC DNA]</scope>
    <source>
        <tissue evidence="2">White muscle</tissue>
    </source>
</reference>
<proteinExistence type="predicted"/>
<protein>
    <submittedName>
        <fullName evidence="2">Uncharacterized protein</fullName>
    </submittedName>
</protein>
<comment type="caution">
    <text evidence="2">The sequence shown here is derived from an EMBL/GenBank/DDBJ whole genome shotgun (WGS) entry which is preliminary data.</text>
</comment>
<keyword evidence="1" id="KW-0732">Signal</keyword>
<evidence type="ECO:0000256" key="1">
    <source>
        <dbReference type="SAM" id="SignalP"/>
    </source>
</evidence>
<evidence type="ECO:0000313" key="3">
    <source>
        <dbReference type="Proteomes" id="UP001331515"/>
    </source>
</evidence>
<sequence>MIGGLAALNFLSALSLIQTAEDSHQISLTVVEVGEDLEIKSQFVNIAKENLPTMIFMTDWLRMNQLMWAVKQH</sequence>
<dbReference type="AlphaFoldDB" id="A0AAN8DN41"/>
<organism evidence="2 3">
    <name type="scientific">Champsocephalus gunnari</name>
    <name type="common">Mackerel icefish</name>
    <dbReference type="NCBI Taxonomy" id="52237"/>
    <lineage>
        <taxon>Eukaryota</taxon>
        <taxon>Metazoa</taxon>
        <taxon>Chordata</taxon>
        <taxon>Craniata</taxon>
        <taxon>Vertebrata</taxon>
        <taxon>Euteleostomi</taxon>
        <taxon>Actinopterygii</taxon>
        <taxon>Neopterygii</taxon>
        <taxon>Teleostei</taxon>
        <taxon>Neoteleostei</taxon>
        <taxon>Acanthomorphata</taxon>
        <taxon>Eupercaria</taxon>
        <taxon>Perciformes</taxon>
        <taxon>Notothenioidei</taxon>
        <taxon>Channichthyidae</taxon>
        <taxon>Champsocephalus</taxon>
    </lineage>
</organism>
<dbReference type="EMBL" id="JAURVH010001520">
    <property type="protein sequence ID" value="KAK5924775.1"/>
    <property type="molecule type" value="Genomic_DNA"/>
</dbReference>
<accession>A0AAN8DN41</accession>